<evidence type="ECO:0000313" key="7">
    <source>
        <dbReference type="Proteomes" id="UP000704529"/>
    </source>
</evidence>
<reference evidence="4 6" key="1">
    <citation type="submission" date="2020-08" db="EMBL/GenBank/DDBJ databases">
        <title>Genomic Encyclopedia of Type Strains, Phase IV (KMG-IV): sequencing the most valuable type-strain genomes for metagenomic binning, comparative biology and taxonomic classification.</title>
        <authorList>
            <person name="Goeker M."/>
        </authorList>
    </citation>
    <scope>NUCLEOTIDE SEQUENCE [LARGE SCALE GENOMIC DNA]</scope>
    <source>
        <strain evidence="4 6">DSM 14562</strain>
    </source>
</reference>
<dbReference type="Gene3D" id="3.50.50.60">
    <property type="entry name" value="FAD/NAD(P)-binding domain"/>
    <property type="match status" value="1"/>
</dbReference>
<gene>
    <name evidence="4" type="ORF">GGQ89_001453</name>
    <name evidence="5" type="ORF">JYA60_10330</name>
</gene>
<dbReference type="EC" id="1.14.19.9" evidence="4"/>
<dbReference type="PANTHER" id="PTHR43747:SF4">
    <property type="entry name" value="FLAVIN-DEPENDENT TRYPTOPHAN HALOGENASE"/>
    <property type="match status" value="1"/>
</dbReference>
<dbReference type="InterPro" id="IPR006905">
    <property type="entry name" value="Flavin_halogenase"/>
</dbReference>
<dbReference type="Proteomes" id="UP000704529">
    <property type="component" value="Unassembled WGS sequence"/>
</dbReference>
<evidence type="ECO:0000256" key="2">
    <source>
        <dbReference type="PIRSR" id="PIRSR011396-2"/>
    </source>
</evidence>
<dbReference type="InterPro" id="IPR036188">
    <property type="entry name" value="FAD/NAD-bd_sf"/>
</dbReference>
<keyword evidence="3" id="KW-1133">Transmembrane helix</keyword>
<dbReference type="EMBL" id="JACHNX010000004">
    <property type="protein sequence ID" value="MBB4609241.1"/>
    <property type="molecule type" value="Genomic_DNA"/>
</dbReference>
<proteinExistence type="predicted"/>
<name>A0AA40ZZ90_9SPHN</name>
<feature type="binding site" evidence="2">
    <location>
        <position position="83"/>
    </location>
    <ligand>
        <name>7-chloro-L-tryptophan</name>
        <dbReference type="ChEBI" id="CHEBI:58713"/>
    </ligand>
</feature>
<organism evidence="5 7">
    <name type="scientific">Sphingomonas yabuuchiae</name>
    <dbReference type="NCBI Taxonomy" id="172044"/>
    <lineage>
        <taxon>Bacteria</taxon>
        <taxon>Pseudomonadati</taxon>
        <taxon>Pseudomonadota</taxon>
        <taxon>Alphaproteobacteria</taxon>
        <taxon>Sphingomonadales</taxon>
        <taxon>Sphingomonadaceae</taxon>
        <taxon>Sphingomonas</taxon>
    </lineage>
</organism>
<feature type="binding site" evidence="2">
    <location>
        <position position="353"/>
    </location>
    <ligand>
        <name>FAD</name>
        <dbReference type="ChEBI" id="CHEBI:57692"/>
    </ligand>
</feature>
<protein>
    <submittedName>
        <fullName evidence="5">Tryptophan 7-halogenase</fullName>
    </submittedName>
    <submittedName>
        <fullName evidence="4">Tryptophan halogenase</fullName>
        <ecNumber evidence="4">1.14.19.9</ecNumber>
    </submittedName>
</protein>
<keyword evidence="4" id="KW-0560">Oxidoreductase</keyword>
<keyword evidence="6" id="KW-1185">Reference proteome</keyword>
<evidence type="ECO:0000313" key="4">
    <source>
        <dbReference type="EMBL" id="MBB4609241.1"/>
    </source>
</evidence>
<dbReference type="RefSeq" id="WP_184105244.1">
    <property type="nucleotide sequence ID" value="NZ_JACHNX010000004.1"/>
</dbReference>
<evidence type="ECO:0000256" key="1">
    <source>
        <dbReference type="PIRSR" id="PIRSR011396-1"/>
    </source>
</evidence>
<feature type="transmembrane region" description="Helical" evidence="3">
    <location>
        <begin position="12"/>
        <end position="32"/>
    </location>
</feature>
<dbReference type="PANTHER" id="PTHR43747">
    <property type="entry name" value="FAD-BINDING PROTEIN"/>
    <property type="match status" value="1"/>
</dbReference>
<keyword evidence="3" id="KW-0472">Membrane</keyword>
<feature type="binding site" evidence="2">
    <location>
        <position position="340"/>
    </location>
    <ligand>
        <name>FAD</name>
        <dbReference type="ChEBI" id="CHEBI:57692"/>
    </ligand>
</feature>
<feature type="binding site" evidence="2">
    <location>
        <position position="349"/>
    </location>
    <ligand>
        <name>L-tryptophan</name>
        <dbReference type="ChEBI" id="CHEBI:57912"/>
    </ligand>
</feature>
<reference evidence="5" key="2">
    <citation type="submission" date="2021-01" db="EMBL/GenBank/DDBJ databases">
        <title>Genome Sequencing of Type Strains.</title>
        <authorList>
            <person name="Lemaire J.F."/>
            <person name="Inderbitzin P."/>
            <person name="Collins S.B."/>
            <person name="Wespe N."/>
            <person name="Knight-Connoni V."/>
        </authorList>
    </citation>
    <scope>NUCLEOTIDE SEQUENCE</scope>
    <source>
        <strain evidence="5">DSM 14562</strain>
    </source>
</reference>
<sequence>MTPHSDHLIRRVVIVGGGTAGWMAAAAFARLLNNCYTHVTLVESEEIGTVGVGEATIPPIITFNQMLGLDENDFLAKTAGTFKLGIEFVDWGDKGERYIHPFGRHAQDLQGVHFHQLYLRERSRRALPDIAEWSMSAVAAKAGKFGRAKPDARSPIRELFYAFHFDASLYARYLRGYAERGGVTRIEGRIDAVNLRAEDGYVEAVTLADGRRIEGDLFIDCSGFRGLLIEEALGTGYESYAQWLPCDRAVAAPCALPNPAEPDPFTRATARDAGWQWRIPLQHRMGNGLVYCSDYLDSEAVEAQLLGSLEGELLGDPRHLRFTAGRRRQSWNRNVVALGLSSGFLEPLESTSIHLVQAAIQRLVALFPDTRFDPAERDEFNRQMHDLYEDVRDFIILHYKATRRDDTPFWNRVRTMEVPESLARKMALWSGKGRLFREGYDLFSNPSWVAVCLGQGLVPQSWEPAADALDEDLVAQALEQMRAGYADTAARMPSHGDFLRMTAPSPLAPAMTATRGGQDGFDFARTSGTVQAKGPLL</sequence>
<dbReference type="EMBL" id="JAFHKU010000128">
    <property type="protein sequence ID" value="MBN3558622.1"/>
    <property type="molecule type" value="Genomic_DNA"/>
</dbReference>
<dbReference type="InterPro" id="IPR033856">
    <property type="entry name" value="Trp_halogen"/>
</dbReference>
<dbReference type="Proteomes" id="UP000584663">
    <property type="component" value="Unassembled WGS sequence"/>
</dbReference>
<accession>A0AA40ZZ90</accession>
<evidence type="ECO:0000313" key="6">
    <source>
        <dbReference type="Proteomes" id="UP000584663"/>
    </source>
</evidence>
<keyword evidence="2" id="KW-0547">Nucleotide-binding</keyword>
<dbReference type="GO" id="GO:0004497">
    <property type="term" value="F:monooxygenase activity"/>
    <property type="evidence" value="ECO:0007669"/>
    <property type="project" value="InterPro"/>
</dbReference>
<dbReference type="GO" id="GO:0000166">
    <property type="term" value="F:nucleotide binding"/>
    <property type="evidence" value="ECO:0007669"/>
    <property type="project" value="UniProtKB-KW"/>
</dbReference>
<evidence type="ECO:0000313" key="5">
    <source>
        <dbReference type="EMBL" id="MBN3558622.1"/>
    </source>
</evidence>
<keyword evidence="3" id="KW-0812">Transmembrane</keyword>
<feature type="binding site" evidence="2">
    <location>
        <begin position="17"/>
        <end position="20"/>
    </location>
    <ligand>
        <name>FAD</name>
        <dbReference type="ChEBI" id="CHEBI:57692"/>
    </ligand>
</feature>
<feature type="active site" evidence="1">
    <location>
        <position position="83"/>
    </location>
</feature>
<dbReference type="Pfam" id="PF04820">
    <property type="entry name" value="Trp_halogenase"/>
    <property type="match status" value="1"/>
</dbReference>
<keyword evidence="2" id="KW-0285">Flavoprotein</keyword>
<dbReference type="PIRSF" id="PIRSF011396">
    <property type="entry name" value="Trp_halogenase"/>
    <property type="match status" value="1"/>
</dbReference>
<comment type="caution">
    <text evidence="5">The sequence shown here is derived from an EMBL/GenBank/DDBJ whole genome shotgun (WGS) entry which is preliminary data.</text>
</comment>
<evidence type="ECO:0000256" key="3">
    <source>
        <dbReference type="SAM" id="Phobius"/>
    </source>
</evidence>
<dbReference type="InterPro" id="IPR050816">
    <property type="entry name" value="Flavin-dep_Halogenase_NPB"/>
</dbReference>
<dbReference type="SUPFAM" id="SSF51905">
    <property type="entry name" value="FAD/NAD(P)-binding domain"/>
    <property type="match status" value="1"/>
</dbReference>
<dbReference type="AlphaFoldDB" id="A0AA40ZZ90"/>
<keyword evidence="2" id="KW-0274">FAD</keyword>